<dbReference type="AlphaFoldDB" id="A0A9N9KHG9"/>
<evidence type="ECO:0000313" key="2">
    <source>
        <dbReference type="Proteomes" id="UP000789405"/>
    </source>
</evidence>
<proteinExistence type="predicted"/>
<feature type="non-terminal residue" evidence="1">
    <location>
        <position position="75"/>
    </location>
</feature>
<dbReference type="EMBL" id="CAJVPY010073834">
    <property type="protein sequence ID" value="CAG8829767.1"/>
    <property type="molecule type" value="Genomic_DNA"/>
</dbReference>
<protein>
    <submittedName>
        <fullName evidence="1">17872_t:CDS:1</fullName>
    </submittedName>
</protein>
<dbReference type="Proteomes" id="UP000789405">
    <property type="component" value="Unassembled WGS sequence"/>
</dbReference>
<accession>A0A9N9KHG9</accession>
<keyword evidence="2" id="KW-1185">Reference proteome</keyword>
<evidence type="ECO:0000313" key="1">
    <source>
        <dbReference type="EMBL" id="CAG8829767.1"/>
    </source>
</evidence>
<gene>
    <name evidence="1" type="ORF">DERYTH_LOCUS28750</name>
</gene>
<sequence length="75" mass="8226">SVNQKKAEAKHIDYPDEFILESVKKKLDAYDIKTLPDCQALADIMVMLCICPAKLKTLCITDAGHAISSGRMGDT</sequence>
<name>A0A9N9KHG9_9GLOM</name>
<dbReference type="OrthoDB" id="2430205at2759"/>
<reference evidence="1" key="1">
    <citation type="submission" date="2021-06" db="EMBL/GenBank/DDBJ databases">
        <authorList>
            <person name="Kallberg Y."/>
            <person name="Tangrot J."/>
            <person name="Rosling A."/>
        </authorList>
    </citation>
    <scope>NUCLEOTIDE SEQUENCE</scope>
    <source>
        <strain evidence="1">MA453B</strain>
    </source>
</reference>
<feature type="non-terminal residue" evidence="1">
    <location>
        <position position="1"/>
    </location>
</feature>
<comment type="caution">
    <text evidence="1">The sequence shown here is derived from an EMBL/GenBank/DDBJ whole genome shotgun (WGS) entry which is preliminary data.</text>
</comment>
<organism evidence="1 2">
    <name type="scientific">Dentiscutata erythropus</name>
    <dbReference type="NCBI Taxonomy" id="1348616"/>
    <lineage>
        <taxon>Eukaryota</taxon>
        <taxon>Fungi</taxon>
        <taxon>Fungi incertae sedis</taxon>
        <taxon>Mucoromycota</taxon>
        <taxon>Glomeromycotina</taxon>
        <taxon>Glomeromycetes</taxon>
        <taxon>Diversisporales</taxon>
        <taxon>Gigasporaceae</taxon>
        <taxon>Dentiscutata</taxon>
    </lineage>
</organism>